<accession>A0A248TLN2</accession>
<keyword evidence="2" id="KW-1185">Reference proteome</keyword>
<organism evidence="1 2">
    <name type="scientific">Cytobacillus kochii</name>
    <dbReference type="NCBI Taxonomy" id="859143"/>
    <lineage>
        <taxon>Bacteria</taxon>
        <taxon>Bacillati</taxon>
        <taxon>Bacillota</taxon>
        <taxon>Bacilli</taxon>
        <taxon>Bacillales</taxon>
        <taxon>Bacillaceae</taxon>
        <taxon>Cytobacillus</taxon>
    </lineage>
</organism>
<name>A0A248TLN2_9BACI</name>
<gene>
    <name evidence="1" type="ORF">CKF48_18210</name>
</gene>
<protein>
    <submittedName>
        <fullName evidence="1">Uncharacterized protein</fullName>
    </submittedName>
</protein>
<dbReference type="RefSeq" id="WP_095372625.1">
    <property type="nucleotide sequence ID" value="NZ_CP022983.1"/>
</dbReference>
<dbReference type="EMBL" id="CP022983">
    <property type="protein sequence ID" value="ASV69061.1"/>
    <property type="molecule type" value="Genomic_DNA"/>
</dbReference>
<dbReference type="AlphaFoldDB" id="A0A248TLN2"/>
<reference evidence="1 2" key="1">
    <citation type="submission" date="2017-08" db="EMBL/GenBank/DDBJ databases">
        <title>Complete Genome Sequence of Bacillus kochii Oregon-R-modENCODE STRAIN BDGP4, isolated from Drosophila melanogaster gut.</title>
        <authorList>
            <person name="Wan K.H."/>
            <person name="Yu C."/>
            <person name="Park S."/>
            <person name="Hammonds A.S."/>
            <person name="Booth B.W."/>
            <person name="Celniker S.E."/>
        </authorList>
    </citation>
    <scope>NUCLEOTIDE SEQUENCE [LARGE SCALE GENOMIC DNA]</scope>
    <source>
        <strain evidence="1 2">BDGP4</strain>
    </source>
</reference>
<sequence length="102" mass="11874">MKTLLNLNNDSHLKLLQDTAFKAIDGISVQEILTLKKTYTDDPYTYFNQVKLKYLLPLGMLGITFRINQEVEQALFQYISYLLHELPLDQYQDSPEAILNFS</sequence>
<dbReference type="Proteomes" id="UP000215137">
    <property type="component" value="Chromosome"/>
</dbReference>
<evidence type="ECO:0000313" key="1">
    <source>
        <dbReference type="EMBL" id="ASV69061.1"/>
    </source>
</evidence>
<evidence type="ECO:0000313" key="2">
    <source>
        <dbReference type="Proteomes" id="UP000215137"/>
    </source>
</evidence>
<dbReference type="KEGG" id="bko:CKF48_18210"/>
<proteinExistence type="predicted"/>